<gene>
    <name evidence="1" type="ORF">DCAF_LOCUS13492</name>
</gene>
<sequence length="112" mass="12697">MEKSKVVSRKEDRGEDEDEVIVIMMMMNYNNQIGDIPRRASIRAIYSIGGKGLVWRSCDGVPERAVEDANQSTPILACKTLRTNHTREGSSYKVDQMPRAALQAYVEECMTR</sequence>
<keyword evidence="2" id="KW-1185">Reference proteome</keyword>
<comment type="caution">
    <text evidence="1">The sequence shown here is derived from an EMBL/GenBank/DDBJ whole genome shotgun (WGS) entry which is preliminary data.</text>
</comment>
<name>A0AAV1RP00_9ROSI</name>
<protein>
    <submittedName>
        <fullName evidence="1">Uncharacterized protein</fullName>
    </submittedName>
</protein>
<evidence type="ECO:0000313" key="1">
    <source>
        <dbReference type="EMBL" id="CAK7338445.1"/>
    </source>
</evidence>
<dbReference type="EMBL" id="CAWUPB010001116">
    <property type="protein sequence ID" value="CAK7338445.1"/>
    <property type="molecule type" value="Genomic_DNA"/>
</dbReference>
<proteinExistence type="predicted"/>
<dbReference type="Proteomes" id="UP001314170">
    <property type="component" value="Unassembled WGS sequence"/>
</dbReference>
<accession>A0AAV1RP00</accession>
<dbReference type="AlphaFoldDB" id="A0AAV1RP00"/>
<evidence type="ECO:0000313" key="2">
    <source>
        <dbReference type="Proteomes" id="UP001314170"/>
    </source>
</evidence>
<reference evidence="1 2" key="1">
    <citation type="submission" date="2024-01" db="EMBL/GenBank/DDBJ databases">
        <authorList>
            <person name="Waweru B."/>
        </authorList>
    </citation>
    <scope>NUCLEOTIDE SEQUENCE [LARGE SCALE GENOMIC DNA]</scope>
</reference>
<organism evidence="1 2">
    <name type="scientific">Dovyalis caffra</name>
    <dbReference type="NCBI Taxonomy" id="77055"/>
    <lineage>
        <taxon>Eukaryota</taxon>
        <taxon>Viridiplantae</taxon>
        <taxon>Streptophyta</taxon>
        <taxon>Embryophyta</taxon>
        <taxon>Tracheophyta</taxon>
        <taxon>Spermatophyta</taxon>
        <taxon>Magnoliopsida</taxon>
        <taxon>eudicotyledons</taxon>
        <taxon>Gunneridae</taxon>
        <taxon>Pentapetalae</taxon>
        <taxon>rosids</taxon>
        <taxon>fabids</taxon>
        <taxon>Malpighiales</taxon>
        <taxon>Salicaceae</taxon>
        <taxon>Flacourtieae</taxon>
        <taxon>Dovyalis</taxon>
    </lineage>
</organism>